<organism evidence="1 2">
    <name type="scientific">Austropuccinia psidii MF-1</name>
    <dbReference type="NCBI Taxonomy" id="1389203"/>
    <lineage>
        <taxon>Eukaryota</taxon>
        <taxon>Fungi</taxon>
        <taxon>Dikarya</taxon>
        <taxon>Basidiomycota</taxon>
        <taxon>Pucciniomycotina</taxon>
        <taxon>Pucciniomycetes</taxon>
        <taxon>Pucciniales</taxon>
        <taxon>Sphaerophragmiaceae</taxon>
        <taxon>Austropuccinia</taxon>
    </lineage>
</organism>
<reference evidence="1" key="1">
    <citation type="submission" date="2021-03" db="EMBL/GenBank/DDBJ databases">
        <title>Draft genome sequence of rust myrtle Austropuccinia psidii MF-1, a brazilian biotype.</title>
        <authorList>
            <person name="Quecine M.C."/>
            <person name="Pachon D.M.R."/>
            <person name="Bonatelli M.L."/>
            <person name="Correr F.H."/>
            <person name="Franceschini L.M."/>
            <person name="Leite T.F."/>
            <person name="Margarido G.R.A."/>
            <person name="Almeida C.A."/>
            <person name="Ferrarezi J.A."/>
            <person name="Labate C.A."/>
        </authorList>
    </citation>
    <scope>NUCLEOTIDE SEQUENCE</scope>
    <source>
        <strain evidence="1">MF-1</strain>
    </source>
</reference>
<dbReference type="AlphaFoldDB" id="A0A9Q3F1H9"/>
<sequence length="96" mass="11066">MHKTPQFKLGDLILVSTLKYKNIKGPKKWKDYFEGEFIIEALHGKNAVKVELTGELENKHPTFPVSLQKNYTQIDKESFPLINETPLELPPLDQSE</sequence>
<proteinExistence type="predicted"/>
<evidence type="ECO:0000313" key="1">
    <source>
        <dbReference type="EMBL" id="MBW0528107.1"/>
    </source>
</evidence>
<gene>
    <name evidence="1" type="ORF">O181_067822</name>
</gene>
<protein>
    <submittedName>
        <fullName evidence="1">Uncharacterized protein</fullName>
    </submittedName>
</protein>
<keyword evidence="2" id="KW-1185">Reference proteome</keyword>
<dbReference type="EMBL" id="AVOT02034075">
    <property type="protein sequence ID" value="MBW0528107.1"/>
    <property type="molecule type" value="Genomic_DNA"/>
</dbReference>
<name>A0A9Q3F1H9_9BASI</name>
<comment type="caution">
    <text evidence="1">The sequence shown here is derived from an EMBL/GenBank/DDBJ whole genome shotgun (WGS) entry which is preliminary data.</text>
</comment>
<evidence type="ECO:0000313" key="2">
    <source>
        <dbReference type="Proteomes" id="UP000765509"/>
    </source>
</evidence>
<accession>A0A9Q3F1H9</accession>
<dbReference type="Proteomes" id="UP000765509">
    <property type="component" value="Unassembled WGS sequence"/>
</dbReference>